<feature type="domain" description="AMP-binding enzyme C-terminal" evidence="6">
    <location>
        <begin position="480"/>
        <end position="555"/>
    </location>
</feature>
<dbReference type="KEGG" id="rhf:EUB48_18275"/>
<sequence>MKSTMMPVPLSLNHLLERAGTLFASNEIVSRLPDKSLKRHSFGDYYRRTRALAAALQGLGLQKGERVATLCWNHHAHLECYFGIPAAGGVMHTLNLRLSPDELGWIANDAQDRFLVIDDVLLPLYRQFAHLYKFEKVIVFPFSGAPVPAEFTDYEALLAGADPDAFRYAPHDENDPVAMCYTSGTTGRPKGVVYSHRSTVLHTLVASLGDFWGLRGTDVVLPVTPMFHANSWGMPYGAVMMGVKLVFPGPHLHPDDLLDLMQLEPPTLSLGVPTIWMSLIQTFDAAQNPDSPSHGRWKLPVGMRSLVGGAAVPEALIRAFDQHGIWILQGWGMTETSPVATVSYPKAELRNASMDERYRRAAMAGVPVPLVDLRVWGDDGTEQPWDGHSVGEVQVRGPFITGSYYPQEAAPRPPEGALPGLGRPGAGDHQVSVNPEKFTPDGWLRTGDVASVDAMGFVKITDRTKDLIKSGGEWISSVDLENALMAHPAVAEAAVIAMPDEKWGERPLACVVLKPGRSVAATDFGPHLLGHGFAKWQLPERYEFIDAVPRTSTGKFWKMKLRERFASKT</sequence>
<keyword evidence="4" id="KW-0443">Lipid metabolism</keyword>
<dbReference type="CDD" id="cd12119">
    <property type="entry name" value="ttLC_FACS_AlkK_like"/>
    <property type="match status" value="1"/>
</dbReference>
<dbReference type="Gene3D" id="3.30.300.30">
    <property type="match status" value="1"/>
</dbReference>
<organism evidence="7 8">
    <name type="scientific">Rhodoferax sediminis</name>
    <dbReference type="NCBI Taxonomy" id="2509614"/>
    <lineage>
        <taxon>Bacteria</taxon>
        <taxon>Pseudomonadati</taxon>
        <taxon>Pseudomonadota</taxon>
        <taxon>Betaproteobacteria</taxon>
        <taxon>Burkholderiales</taxon>
        <taxon>Comamonadaceae</taxon>
        <taxon>Rhodoferax</taxon>
    </lineage>
</organism>
<dbReference type="InterPro" id="IPR025110">
    <property type="entry name" value="AMP-bd_C"/>
</dbReference>
<keyword evidence="3" id="KW-0276">Fatty acid metabolism</keyword>
<dbReference type="SUPFAM" id="SSF56801">
    <property type="entry name" value="Acetyl-CoA synthetase-like"/>
    <property type="match status" value="1"/>
</dbReference>
<gene>
    <name evidence="7" type="ORF">EUB48_18275</name>
</gene>
<evidence type="ECO:0000256" key="4">
    <source>
        <dbReference type="ARBA" id="ARBA00023098"/>
    </source>
</evidence>
<evidence type="ECO:0000256" key="1">
    <source>
        <dbReference type="ARBA" id="ARBA00006432"/>
    </source>
</evidence>
<accession>A0A515DHM0</accession>
<dbReference type="InterPro" id="IPR042099">
    <property type="entry name" value="ANL_N_sf"/>
</dbReference>
<name>A0A515DHM0_9BURK</name>
<protein>
    <submittedName>
        <fullName evidence="7">Fatty-acid--CoA ligase</fullName>
    </submittedName>
</protein>
<comment type="similarity">
    <text evidence="1">Belongs to the ATP-dependent AMP-binding enzyme family.</text>
</comment>
<reference evidence="7 8" key="1">
    <citation type="submission" date="2019-01" db="EMBL/GenBank/DDBJ databases">
        <title>Genomic insights into a novel species Rhodoferax sp.</title>
        <authorList>
            <person name="Jin L."/>
        </authorList>
    </citation>
    <scope>NUCLEOTIDE SEQUENCE [LARGE SCALE GENOMIC DNA]</scope>
    <source>
        <strain evidence="7 8">CHu59-6-5</strain>
    </source>
</reference>
<dbReference type="InterPro" id="IPR020845">
    <property type="entry name" value="AMP-binding_CS"/>
</dbReference>
<keyword evidence="8" id="KW-1185">Reference proteome</keyword>
<dbReference type="FunFam" id="3.30.300.30:FF:000008">
    <property type="entry name" value="2,3-dihydroxybenzoate-AMP ligase"/>
    <property type="match status" value="1"/>
</dbReference>
<evidence type="ECO:0000313" key="7">
    <source>
        <dbReference type="EMBL" id="QDL39877.1"/>
    </source>
</evidence>
<dbReference type="PROSITE" id="PS00455">
    <property type="entry name" value="AMP_BINDING"/>
    <property type="match status" value="1"/>
</dbReference>
<evidence type="ECO:0000256" key="3">
    <source>
        <dbReference type="ARBA" id="ARBA00022832"/>
    </source>
</evidence>
<dbReference type="Gene3D" id="3.40.50.12780">
    <property type="entry name" value="N-terminal domain of ligase-like"/>
    <property type="match status" value="1"/>
</dbReference>
<keyword evidence="2 7" id="KW-0436">Ligase</keyword>
<dbReference type="Pfam" id="PF13193">
    <property type="entry name" value="AMP-binding_C"/>
    <property type="match status" value="1"/>
</dbReference>
<evidence type="ECO:0000259" key="5">
    <source>
        <dbReference type="Pfam" id="PF00501"/>
    </source>
</evidence>
<dbReference type="AlphaFoldDB" id="A0A515DHM0"/>
<dbReference type="PANTHER" id="PTHR43859:SF4">
    <property type="entry name" value="BUTANOATE--COA LIGASE AAE1-RELATED"/>
    <property type="match status" value="1"/>
</dbReference>
<dbReference type="InterPro" id="IPR000873">
    <property type="entry name" value="AMP-dep_synth/lig_dom"/>
</dbReference>
<dbReference type="PANTHER" id="PTHR43859">
    <property type="entry name" value="ACYL-ACTIVATING ENZYME"/>
    <property type="match status" value="1"/>
</dbReference>
<dbReference type="OrthoDB" id="9766486at2"/>
<dbReference type="GO" id="GO:0006631">
    <property type="term" value="P:fatty acid metabolic process"/>
    <property type="evidence" value="ECO:0007669"/>
    <property type="project" value="UniProtKB-KW"/>
</dbReference>
<evidence type="ECO:0000313" key="8">
    <source>
        <dbReference type="Proteomes" id="UP000316798"/>
    </source>
</evidence>
<dbReference type="Proteomes" id="UP000316798">
    <property type="component" value="Chromosome"/>
</dbReference>
<evidence type="ECO:0000256" key="2">
    <source>
        <dbReference type="ARBA" id="ARBA00022598"/>
    </source>
</evidence>
<feature type="domain" description="AMP-dependent synthetase/ligase" evidence="5">
    <location>
        <begin position="36"/>
        <end position="405"/>
    </location>
</feature>
<dbReference type="NCBIfam" id="NF004837">
    <property type="entry name" value="PRK06187.1"/>
    <property type="match status" value="1"/>
</dbReference>
<dbReference type="InterPro" id="IPR045851">
    <property type="entry name" value="AMP-bd_C_sf"/>
</dbReference>
<dbReference type="Pfam" id="PF00501">
    <property type="entry name" value="AMP-binding"/>
    <property type="match status" value="1"/>
</dbReference>
<evidence type="ECO:0000259" key="6">
    <source>
        <dbReference type="Pfam" id="PF13193"/>
    </source>
</evidence>
<proteinExistence type="inferred from homology"/>
<dbReference type="EMBL" id="CP035503">
    <property type="protein sequence ID" value="QDL39877.1"/>
    <property type="molecule type" value="Genomic_DNA"/>
</dbReference>
<dbReference type="GO" id="GO:0016874">
    <property type="term" value="F:ligase activity"/>
    <property type="evidence" value="ECO:0007669"/>
    <property type="project" value="UniProtKB-KW"/>
</dbReference>